<dbReference type="PRINTS" id="PR00080">
    <property type="entry name" value="SDRFAMILY"/>
</dbReference>
<dbReference type="PRINTS" id="PR00081">
    <property type="entry name" value="GDHRDH"/>
</dbReference>
<dbReference type="EMBL" id="JACU01000004">
    <property type="protein sequence ID" value="KMS56278.1"/>
    <property type="molecule type" value="Genomic_DNA"/>
</dbReference>
<comment type="caution">
    <text evidence="4">The sequence shown here is derived from an EMBL/GenBank/DDBJ whole genome shotgun (WGS) entry which is preliminary data.</text>
</comment>
<evidence type="ECO:0000256" key="3">
    <source>
        <dbReference type="SAM" id="MobiDB-lite"/>
    </source>
</evidence>
<dbReference type="Proteomes" id="UP000052268">
    <property type="component" value="Unassembled WGS sequence"/>
</dbReference>
<keyword evidence="2" id="KW-0560">Oxidoreductase</keyword>
<organism evidence="4 5">
    <name type="scientific">Novosphingobium barchaimii LL02</name>
    <dbReference type="NCBI Taxonomy" id="1114963"/>
    <lineage>
        <taxon>Bacteria</taxon>
        <taxon>Pseudomonadati</taxon>
        <taxon>Pseudomonadota</taxon>
        <taxon>Alphaproteobacteria</taxon>
        <taxon>Sphingomonadales</taxon>
        <taxon>Sphingomonadaceae</taxon>
        <taxon>Novosphingobium</taxon>
    </lineage>
</organism>
<dbReference type="Gene3D" id="3.40.50.720">
    <property type="entry name" value="NAD(P)-binding Rossmann-like Domain"/>
    <property type="match status" value="1"/>
</dbReference>
<dbReference type="InterPro" id="IPR002347">
    <property type="entry name" value="SDR_fam"/>
</dbReference>
<evidence type="ECO:0000313" key="4">
    <source>
        <dbReference type="EMBL" id="KMS56278.1"/>
    </source>
</evidence>
<proteinExistence type="inferred from homology"/>
<feature type="region of interest" description="Disordered" evidence="3">
    <location>
        <begin position="1"/>
        <end position="21"/>
    </location>
</feature>
<dbReference type="FunFam" id="3.40.50.720:FF:000084">
    <property type="entry name" value="Short-chain dehydrogenase reductase"/>
    <property type="match status" value="1"/>
</dbReference>
<dbReference type="PATRIC" id="fig|1114963.3.peg.1843"/>
<sequence>MGDGHLGAVSQPCRARADRRPGVSVSQMASYPSLRGKGVFVSGGGSGIGAALVEGFARQGAKVLFVDIADEPSQALVAKLDGEVDFTPRFVCGDLTDLAFVKAQVEAAHVLLGGLQILVNNAANDDRHAIAEVTPEYWDERMAVNLRHLFFAAQAAVPLMEAAGGGVILNFGSISWHLALDQLSLYQTAKAGIEGMTRAMARELGGKGIRVCAIVPGNVQTPRQEKWYTPEGEREILDAQCLKSRVQPDDVAALTLFLASDDARMCTGHEYFVDAGWR</sequence>
<keyword evidence="5" id="KW-1185">Reference proteome</keyword>
<dbReference type="PANTHER" id="PTHR43639:SF1">
    <property type="entry name" value="SHORT-CHAIN DEHYDROGENASE_REDUCTASE FAMILY PROTEIN"/>
    <property type="match status" value="1"/>
</dbReference>
<evidence type="ECO:0000313" key="5">
    <source>
        <dbReference type="Proteomes" id="UP000052268"/>
    </source>
</evidence>
<evidence type="ECO:0000256" key="2">
    <source>
        <dbReference type="ARBA" id="ARBA00023002"/>
    </source>
</evidence>
<protein>
    <submittedName>
        <fullName evidence="4">3-oxoacyl-ACP reductase</fullName>
    </submittedName>
</protein>
<evidence type="ECO:0000256" key="1">
    <source>
        <dbReference type="ARBA" id="ARBA00006484"/>
    </source>
</evidence>
<dbReference type="CDD" id="cd05233">
    <property type="entry name" value="SDR_c"/>
    <property type="match status" value="1"/>
</dbReference>
<name>A0A0J7XYD7_9SPHN</name>
<reference evidence="4 5" key="1">
    <citation type="journal article" date="2015" name="G3 (Bethesda)">
        <title>Insights into Ongoing Evolution of the Hexachlorocyclohexane Catabolic Pathway from Comparative Genomics of Ten Sphingomonadaceae Strains.</title>
        <authorList>
            <person name="Pearce S.L."/>
            <person name="Oakeshott J.G."/>
            <person name="Pandey G."/>
        </authorList>
    </citation>
    <scope>NUCLEOTIDE SEQUENCE [LARGE SCALE GENOMIC DNA]</scope>
    <source>
        <strain evidence="4 5">LL02</strain>
    </source>
</reference>
<dbReference type="AlphaFoldDB" id="A0A0J7XYD7"/>
<dbReference type="GO" id="GO:0016491">
    <property type="term" value="F:oxidoreductase activity"/>
    <property type="evidence" value="ECO:0007669"/>
    <property type="project" value="UniProtKB-KW"/>
</dbReference>
<dbReference type="InterPro" id="IPR036291">
    <property type="entry name" value="NAD(P)-bd_dom_sf"/>
</dbReference>
<accession>A0A0J7XYD7</accession>
<dbReference type="SUPFAM" id="SSF51735">
    <property type="entry name" value="NAD(P)-binding Rossmann-fold domains"/>
    <property type="match status" value="1"/>
</dbReference>
<dbReference type="Pfam" id="PF13561">
    <property type="entry name" value="adh_short_C2"/>
    <property type="match status" value="1"/>
</dbReference>
<dbReference type="PANTHER" id="PTHR43639">
    <property type="entry name" value="OXIDOREDUCTASE, SHORT-CHAIN DEHYDROGENASE/REDUCTASE FAMILY (AFU_ORTHOLOGUE AFUA_5G02870)"/>
    <property type="match status" value="1"/>
</dbReference>
<comment type="similarity">
    <text evidence="1">Belongs to the short-chain dehydrogenases/reductases (SDR) family.</text>
</comment>
<gene>
    <name evidence="4" type="ORF">V474_15090</name>
</gene>